<proteinExistence type="predicted"/>
<dbReference type="Proteomes" id="UP001164746">
    <property type="component" value="Chromosome 8"/>
</dbReference>
<feature type="chain" id="PRO_5046683315" evidence="1">
    <location>
        <begin position="21"/>
        <end position="135"/>
    </location>
</feature>
<evidence type="ECO:0000313" key="2">
    <source>
        <dbReference type="EMBL" id="WAR12684.1"/>
    </source>
</evidence>
<feature type="non-terminal residue" evidence="2">
    <location>
        <position position="135"/>
    </location>
</feature>
<keyword evidence="1" id="KW-0732">Signal</keyword>
<sequence>MKAFLAIVLNMCLIRKSSIASYLGTHRRLHYLQLLCQEKIYQNILGFFHMEDNDRIPTRDNPYYSILHELISETLRRNRSMLKIVKNATPAPGTTVYARQGPVFVAAFRDHERRKPVRLLTTAVTASEVNGKPAV</sequence>
<feature type="signal peptide" evidence="1">
    <location>
        <begin position="1"/>
        <end position="20"/>
    </location>
</feature>
<gene>
    <name evidence="2" type="ORF">MAR_026864</name>
</gene>
<evidence type="ECO:0000256" key="1">
    <source>
        <dbReference type="SAM" id="SignalP"/>
    </source>
</evidence>
<organism evidence="2 3">
    <name type="scientific">Mya arenaria</name>
    <name type="common">Soft-shell clam</name>
    <dbReference type="NCBI Taxonomy" id="6604"/>
    <lineage>
        <taxon>Eukaryota</taxon>
        <taxon>Metazoa</taxon>
        <taxon>Spiralia</taxon>
        <taxon>Lophotrochozoa</taxon>
        <taxon>Mollusca</taxon>
        <taxon>Bivalvia</taxon>
        <taxon>Autobranchia</taxon>
        <taxon>Heteroconchia</taxon>
        <taxon>Euheterodonta</taxon>
        <taxon>Imparidentia</taxon>
        <taxon>Neoheterodontei</taxon>
        <taxon>Myida</taxon>
        <taxon>Myoidea</taxon>
        <taxon>Myidae</taxon>
        <taxon>Mya</taxon>
    </lineage>
</organism>
<dbReference type="EMBL" id="CP111019">
    <property type="protein sequence ID" value="WAR12684.1"/>
    <property type="molecule type" value="Genomic_DNA"/>
</dbReference>
<name>A0ABY7EUQ0_MYAAR</name>
<protein>
    <submittedName>
        <fullName evidence="2">Uncharacterized protein</fullName>
    </submittedName>
</protein>
<reference evidence="2" key="1">
    <citation type="submission" date="2022-11" db="EMBL/GenBank/DDBJ databases">
        <title>Centuries of genome instability and evolution in soft-shell clam transmissible cancer (bioRxiv).</title>
        <authorList>
            <person name="Hart S.F.M."/>
            <person name="Yonemitsu M.A."/>
            <person name="Giersch R.M."/>
            <person name="Beal B.F."/>
            <person name="Arriagada G."/>
            <person name="Davis B.W."/>
            <person name="Ostrander E.A."/>
            <person name="Goff S.P."/>
            <person name="Metzger M.J."/>
        </authorList>
    </citation>
    <scope>NUCLEOTIDE SEQUENCE</scope>
    <source>
        <strain evidence="2">MELC-2E11</strain>
        <tissue evidence="2">Siphon/mantle</tissue>
    </source>
</reference>
<accession>A0ABY7EUQ0</accession>
<evidence type="ECO:0000313" key="3">
    <source>
        <dbReference type="Proteomes" id="UP001164746"/>
    </source>
</evidence>
<keyword evidence="3" id="KW-1185">Reference proteome</keyword>